<dbReference type="EMBL" id="BK016063">
    <property type="protein sequence ID" value="DAF92236.1"/>
    <property type="molecule type" value="Genomic_DNA"/>
</dbReference>
<name>A0A8S5UCS7_9CAUD</name>
<evidence type="ECO:0000313" key="1">
    <source>
        <dbReference type="EMBL" id="DAF92236.1"/>
    </source>
</evidence>
<protein>
    <submittedName>
        <fullName evidence="1">Uncharacterized protein</fullName>
    </submittedName>
</protein>
<accession>A0A8S5UCS7</accession>
<sequence length="107" mass="12853">MITTNDLQRLYVDMYKQIREYLWPFRIVEALADLEISCYKAFPDLDEVKKNFKRLSSEIRFQADKEDDEDLLESLEKFQTFLDDEDKIDGVYSKLNSVREVKDNEDK</sequence>
<organism evidence="1">
    <name type="scientific">Siphoviridae sp. ctgN495</name>
    <dbReference type="NCBI Taxonomy" id="2825608"/>
    <lineage>
        <taxon>Viruses</taxon>
        <taxon>Duplodnaviria</taxon>
        <taxon>Heunggongvirae</taxon>
        <taxon>Uroviricota</taxon>
        <taxon>Caudoviricetes</taxon>
    </lineage>
</organism>
<reference evidence="1" key="1">
    <citation type="journal article" date="2021" name="Proc. Natl. Acad. Sci. U.S.A.">
        <title>A Catalog of Tens of Thousands of Viruses from Human Metagenomes Reveals Hidden Associations with Chronic Diseases.</title>
        <authorList>
            <person name="Tisza M.J."/>
            <person name="Buck C.B."/>
        </authorList>
    </citation>
    <scope>NUCLEOTIDE SEQUENCE</scope>
    <source>
        <strain evidence="1">CtgN495</strain>
    </source>
</reference>
<proteinExistence type="predicted"/>